<sequence>MGFNQEVQDLLNPANKLRQELEQAGELKAIPLQEREYTYEPGRDFTLKKFLEEECTYGGCSRGVLQDIDEVNKRTERLRTPGFLDFEEFWNKLNAQPMASLNAPVQTVSLSDDLRNQSRLAPSLLASNYFTPIQGIERIATGNTFSAKTSAPTLGGVAPHQWSQIVFANLTARYPFTL</sequence>
<comment type="caution">
    <text evidence="1">The sequence shown here is derived from an EMBL/GenBank/DDBJ whole genome shotgun (WGS) entry which is preliminary data.</text>
</comment>
<organism evidence="1 2">
    <name type="scientific">Candidatus Kaiserbacteria bacterium GW2011_GWA2_58_9</name>
    <dbReference type="NCBI Taxonomy" id="1618672"/>
    <lineage>
        <taxon>Bacteria</taxon>
        <taxon>Candidatus Kaiseribacteriota</taxon>
    </lineage>
</organism>
<dbReference type="AlphaFoldDB" id="A0A0G1YRW4"/>
<dbReference type="Proteomes" id="UP000034789">
    <property type="component" value="Unassembled WGS sequence"/>
</dbReference>
<dbReference type="EMBL" id="LCSD01000032">
    <property type="protein sequence ID" value="KKW46143.1"/>
    <property type="molecule type" value="Genomic_DNA"/>
</dbReference>
<protein>
    <submittedName>
        <fullName evidence="1">Uncharacterized protein</fullName>
    </submittedName>
</protein>
<evidence type="ECO:0000313" key="2">
    <source>
        <dbReference type="Proteomes" id="UP000034789"/>
    </source>
</evidence>
<proteinExistence type="predicted"/>
<accession>A0A0G1YRW4</accession>
<gene>
    <name evidence="1" type="ORF">UY98_C0032G0019</name>
</gene>
<name>A0A0G1YRW4_9BACT</name>
<evidence type="ECO:0000313" key="1">
    <source>
        <dbReference type="EMBL" id="KKW46143.1"/>
    </source>
</evidence>
<reference evidence="1 2" key="1">
    <citation type="journal article" date="2015" name="Nature">
        <title>rRNA introns, odd ribosomes, and small enigmatic genomes across a large radiation of phyla.</title>
        <authorList>
            <person name="Brown C.T."/>
            <person name="Hug L.A."/>
            <person name="Thomas B.C."/>
            <person name="Sharon I."/>
            <person name="Castelle C.J."/>
            <person name="Singh A."/>
            <person name="Wilkins M.J."/>
            <person name="Williams K.H."/>
            <person name="Banfield J.F."/>
        </authorList>
    </citation>
    <scope>NUCLEOTIDE SEQUENCE [LARGE SCALE GENOMIC DNA]</scope>
</reference>